<evidence type="ECO:0000256" key="1">
    <source>
        <dbReference type="ARBA" id="ARBA00004123"/>
    </source>
</evidence>
<dbReference type="InterPro" id="IPR044570">
    <property type="entry name" value="Set1-like"/>
</dbReference>
<feature type="compositionally biased region" description="Pro residues" evidence="9">
    <location>
        <begin position="236"/>
        <end position="245"/>
    </location>
</feature>
<evidence type="ECO:0000256" key="9">
    <source>
        <dbReference type="SAM" id="MobiDB-lite"/>
    </source>
</evidence>
<evidence type="ECO:0000313" key="12">
    <source>
        <dbReference type="Proteomes" id="UP000324832"/>
    </source>
</evidence>
<dbReference type="GO" id="GO:0003723">
    <property type="term" value="F:RNA binding"/>
    <property type="evidence" value="ECO:0007669"/>
    <property type="project" value="UniProtKB-UniRule"/>
</dbReference>
<evidence type="ECO:0000259" key="10">
    <source>
        <dbReference type="PROSITE" id="PS50102"/>
    </source>
</evidence>
<feature type="region of interest" description="Disordered" evidence="9">
    <location>
        <begin position="391"/>
        <end position="413"/>
    </location>
</feature>
<proteinExistence type="predicted"/>
<keyword evidence="5" id="KW-0156">Chromatin regulator</keyword>
<dbReference type="SMART" id="SM00360">
    <property type="entry name" value="RRM"/>
    <property type="match status" value="1"/>
</dbReference>
<dbReference type="AlphaFoldDB" id="A0A5E4Q4D5"/>
<comment type="subcellular location">
    <subcellularLocation>
        <location evidence="1">Nucleus</location>
    </subcellularLocation>
</comment>
<feature type="region of interest" description="Disordered" evidence="9">
    <location>
        <begin position="301"/>
        <end position="331"/>
    </location>
</feature>
<gene>
    <name evidence="11" type="ORF">LSINAPIS_LOCUS5388</name>
</gene>
<dbReference type="Proteomes" id="UP000324832">
    <property type="component" value="Unassembled WGS sequence"/>
</dbReference>
<keyword evidence="3" id="KW-0808">Transferase</keyword>
<feature type="compositionally biased region" description="Low complexity" evidence="9">
    <location>
        <begin position="682"/>
        <end position="702"/>
    </location>
</feature>
<dbReference type="GO" id="GO:0032259">
    <property type="term" value="P:methylation"/>
    <property type="evidence" value="ECO:0007669"/>
    <property type="project" value="UniProtKB-KW"/>
</dbReference>
<evidence type="ECO:0000256" key="4">
    <source>
        <dbReference type="ARBA" id="ARBA00022691"/>
    </source>
</evidence>
<dbReference type="InterPro" id="IPR000504">
    <property type="entry name" value="RRM_dom"/>
</dbReference>
<keyword evidence="4" id="KW-0949">S-adenosyl-L-methionine</keyword>
<dbReference type="PANTHER" id="PTHR45814">
    <property type="entry name" value="HISTONE-LYSINE N-METHYLTRANSFERASE SETD1"/>
    <property type="match status" value="1"/>
</dbReference>
<keyword evidence="12" id="KW-1185">Reference proteome</keyword>
<keyword evidence="7" id="KW-0539">Nucleus</keyword>
<dbReference type="GO" id="GO:0048188">
    <property type="term" value="C:Set1C/COMPASS complex"/>
    <property type="evidence" value="ECO:0007669"/>
    <property type="project" value="TreeGrafter"/>
</dbReference>
<accession>A0A5E4Q4D5</accession>
<feature type="compositionally biased region" description="Polar residues" evidence="9">
    <location>
        <begin position="664"/>
        <end position="674"/>
    </location>
</feature>
<feature type="region of interest" description="Disordered" evidence="9">
    <location>
        <begin position="233"/>
        <end position="260"/>
    </location>
</feature>
<evidence type="ECO:0000256" key="6">
    <source>
        <dbReference type="ARBA" id="ARBA00022884"/>
    </source>
</evidence>
<evidence type="ECO:0000256" key="7">
    <source>
        <dbReference type="ARBA" id="ARBA00023242"/>
    </source>
</evidence>
<feature type="non-terminal residue" evidence="11">
    <location>
        <position position="715"/>
    </location>
</feature>
<feature type="region of interest" description="Disordered" evidence="9">
    <location>
        <begin position="568"/>
        <end position="590"/>
    </location>
</feature>
<evidence type="ECO:0000256" key="8">
    <source>
        <dbReference type="PROSITE-ProRule" id="PRU00176"/>
    </source>
</evidence>
<keyword evidence="6 8" id="KW-0694">RNA-binding</keyword>
<evidence type="ECO:0000256" key="5">
    <source>
        <dbReference type="ARBA" id="ARBA00022853"/>
    </source>
</evidence>
<name>A0A5E4Q4D5_9NEOP</name>
<dbReference type="Gene3D" id="3.30.70.330">
    <property type="match status" value="1"/>
</dbReference>
<protein>
    <recommendedName>
        <fullName evidence="10">RRM domain-containing protein</fullName>
    </recommendedName>
</protein>
<reference evidence="11 12" key="1">
    <citation type="submission" date="2017-07" db="EMBL/GenBank/DDBJ databases">
        <authorList>
            <person name="Talla V."/>
            <person name="Backstrom N."/>
        </authorList>
    </citation>
    <scope>NUCLEOTIDE SEQUENCE [LARGE SCALE GENOMIC DNA]</scope>
</reference>
<feature type="domain" description="RRM" evidence="10">
    <location>
        <begin position="93"/>
        <end position="166"/>
    </location>
</feature>
<dbReference type="PANTHER" id="PTHR45814:SF2">
    <property type="entry name" value="HISTONE-LYSINE N-METHYLTRANSFERASE SETD1"/>
    <property type="match status" value="1"/>
</dbReference>
<dbReference type="EMBL" id="FZQP02001537">
    <property type="protein sequence ID" value="VVC93134.1"/>
    <property type="molecule type" value="Genomic_DNA"/>
</dbReference>
<keyword evidence="2" id="KW-0489">Methyltransferase</keyword>
<feature type="region of interest" description="Disordered" evidence="9">
    <location>
        <begin position="629"/>
        <end position="715"/>
    </location>
</feature>
<sequence length="715" mass="79008">MNGAMEHRTPGHNAVLHKAPKNYRLLIDPFLVKGATKLYRYDGIVPGDQSYPPVQCRDPRPPLSRMWIKFEPADLPIPRFRIDKNYVGTPPAVEITIANVNDNIDKAFLSDMINKIGPHEELTIFYHPVTNRHLGFARVVFQEVKHAKLCIDKYNGKSVMGQVLEVYHDAFGKKCHEMYDDKTLDKRLHVVKPTPHLEDARLAKIDLSLSKRHRLRHARNTADNSDTYAALAQPAVAPPPSPTPAPAVVAPAPAPTPTPAPTPAPIGYDPYYQPGIAMLLRGASSGGGLAPPFLALGISSEEEDENRLPSKIPDLDAPQPPSDDEGSLSEDRESIISVKDDGDMIAEPLSRTPSPYLDRDHYLECIRLTIKRQLEEEERLKLPQVDKIGSDISSSEDELLTGAKPQGSPTPLDHGMSLSSLSSTEAKIEEQVPAEGYFYPQTSVPQHHYYHHPMYPHATPGMPVGHVSGVSAVPGVPGIPGVPGVPGVPGDMYSFPPPIIPHYNHNARPTATPQESDNPHYPTISCVIERVTSELKQILKKDFNKKMVESTAFKSFELWWDEQSRKSRAKPAKEAGQPLQDISNKKEESVDSIKSIMESREILELGAYGAGIGLGLRATIPKMPSFRRKRIPSPVLMDEDSSKRLSDQEEIVQNSDEEKEVPSSPRNRNVGSYLSTRRRHSTSSSRSSSSSSRSSWSESASRPAAPRIYSDTDDS</sequence>
<dbReference type="GO" id="GO:0042800">
    <property type="term" value="F:histone H3K4 methyltransferase activity"/>
    <property type="evidence" value="ECO:0007669"/>
    <property type="project" value="InterPro"/>
</dbReference>
<dbReference type="PROSITE" id="PS50102">
    <property type="entry name" value="RRM"/>
    <property type="match status" value="1"/>
</dbReference>
<evidence type="ECO:0000313" key="11">
    <source>
        <dbReference type="EMBL" id="VVC93134.1"/>
    </source>
</evidence>
<evidence type="ECO:0000256" key="2">
    <source>
        <dbReference type="ARBA" id="ARBA00022603"/>
    </source>
</evidence>
<organism evidence="11 12">
    <name type="scientific">Leptidea sinapis</name>
    <dbReference type="NCBI Taxonomy" id="189913"/>
    <lineage>
        <taxon>Eukaryota</taxon>
        <taxon>Metazoa</taxon>
        <taxon>Ecdysozoa</taxon>
        <taxon>Arthropoda</taxon>
        <taxon>Hexapoda</taxon>
        <taxon>Insecta</taxon>
        <taxon>Pterygota</taxon>
        <taxon>Neoptera</taxon>
        <taxon>Endopterygota</taxon>
        <taxon>Lepidoptera</taxon>
        <taxon>Glossata</taxon>
        <taxon>Ditrysia</taxon>
        <taxon>Papilionoidea</taxon>
        <taxon>Pieridae</taxon>
        <taxon>Dismorphiinae</taxon>
        <taxon>Leptidea</taxon>
    </lineage>
</organism>
<dbReference type="Pfam" id="PF00076">
    <property type="entry name" value="RRM_1"/>
    <property type="match status" value="1"/>
</dbReference>
<evidence type="ECO:0000256" key="3">
    <source>
        <dbReference type="ARBA" id="ARBA00022679"/>
    </source>
</evidence>
<dbReference type="InterPro" id="IPR012677">
    <property type="entry name" value="Nucleotide-bd_a/b_plait_sf"/>
</dbReference>
<dbReference type="InterPro" id="IPR035979">
    <property type="entry name" value="RBD_domain_sf"/>
</dbReference>
<dbReference type="SUPFAM" id="SSF54928">
    <property type="entry name" value="RNA-binding domain, RBD"/>
    <property type="match status" value="1"/>
</dbReference>